<name>A0A2I2MCT4_9FLAO</name>
<evidence type="ECO:0000313" key="7">
    <source>
        <dbReference type="EMBL" id="SOU89927.1"/>
    </source>
</evidence>
<dbReference type="InterPro" id="IPR011659">
    <property type="entry name" value="WD40"/>
</dbReference>
<keyword evidence="5" id="KW-0732">Signal</keyword>
<dbReference type="PROSITE" id="PS51123">
    <property type="entry name" value="OMPA_2"/>
    <property type="match status" value="1"/>
</dbReference>
<evidence type="ECO:0000256" key="4">
    <source>
        <dbReference type="PROSITE-ProRule" id="PRU00473"/>
    </source>
</evidence>
<dbReference type="InterPro" id="IPR050330">
    <property type="entry name" value="Bact_OuterMem_StrucFunc"/>
</dbReference>
<dbReference type="Gene3D" id="3.30.1330.60">
    <property type="entry name" value="OmpA-like domain"/>
    <property type="match status" value="1"/>
</dbReference>
<keyword evidence="3" id="KW-0998">Cell outer membrane</keyword>
<dbReference type="InterPro" id="IPR006664">
    <property type="entry name" value="OMP_bac"/>
</dbReference>
<evidence type="ECO:0000256" key="2">
    <source>
        <dbReference type="ARBA" id="ARBA00023136"/>
    </source>
</evidence>
<protein>
    <recommendedName>
        <fullName evidence="6">OmpA-like domain-containing protein</fullName>
    </recommendedName>
</protein>
<organism evidence="7 8">
    <name type="scientific">Tenacibaculum finnmarkense genomovar ulcerans</name>
    <dbReference type="NCBI Taxonomy" id="2781388"/>
    <lineage>
        <taxon>Bacteria</taxon>
        <taxon>Pseudomonadati</taxon>
        <taxon>Bacteroidota</taxon>
        <taxon>Flavobacteriia</taxon>
        <taxon>Flavobacteriales</taxon>
        <taxon>Flavobacteriaceae</taxon>
        <taxon>Tenacibaculum</taxon>
        <taxon>Tenacibaculum finnmarkense</taxon>
    </lineage>
</organism>
<dbReference type="RefSeq" id="WP_172505982.1">
    <property type="nucleotide sequence ID" value="NZ_JAJHTM010000007.1"/>
</dbReference>
<dbReference type="InterPro" id="IPR006665">
    <property type="entry name" value="OmpA-like"/>
</dbReference>
<evidence type="ECO:0000259" key="6">
    <source>
        <dbReference type="PROSITE" id="PS51123"/>
    </source>
</evidence>
<dbReference type="InterPro" id="IPR011990">
    <property type="entry name" value="TPR-like_helical_dom_sf"/>
</dbReference>
<evidence type="ECO:0000256" key="3">
    <source>
        <dbReference type="ARBA" id="ARBA00023237"/>
    </source>
</evidence>
<keyword evidence="2 4" id="KW-0472">Membrane</keyword>
<dbReference type="Gene3D" id="2.120.10.30">
    <property type="entry name" value="TolB, C-terminal domain"/>
    <property type="match status" value="1"/>
</dbReference>
<dbReference type="SUPFAM" id="SSF82171">
    <property type="entry name" value="DPP6 N-terminal domain-like"/>
    <property type="match status" value="1"/>
</dbReference>
<feature type="domain" description="OmpA-like" evidence="6">
    <location>
        <begin position="506"/>
        <end position="627"/>
    </location>
</feature>
<reference evidence="7 8" key="1">
    <citation type="submission" date="2017-11" db="EMBL/GenBank/DDBJ databases">
        <authorList>
            <person name="Duchaud E."/>
        </authorList>
    </citation>
    <scope>NUCLEOTIDE SEQUENCE [LARGE SCALE GENOMIC DNA]</scope>
    <source>
        <strain evidence="7 8">TNO010</strain>
    </source>
</reference>
<feature type="signal peptide" evidence="5">
    <location>
        <begin position="1"/>
        <end position="21"/>
    </location>
</feature>
<dbReference type="PANTHER" id="PTHR30329:SF21">
    <property type="entry name" value="LIPOPROTEIN YIAD-RELATED"/>
    <property type="match status" value="1"/>
</dbReference>
<proteinExistence type="predicted"/>
<dbReference type="InterPro" id="IPR011042">
    <property type="entry name" value="6-blade_b-propeller_TolB-like"/>
</dbReference>
<gene>
    <name evidence="7" type="ORF">TNO010_90003</name>
</gene>
<dbReference type="SUPFAM" id="SSF48452">
    <property type="entry name" value="TPR-like"/>
    <property type="match status" value="1"/>
</dbReference>
<dbReference type="SUPFAM" id="SSF103088">
    <property type="entry name" value="OmpA-like"/>
    <property type="match status" value="1"/>
</dbReference>
<dbReference type="EMBL" id="OENE01000055">
    <property type="protein sequence ID" value="SOU89927.1"/>
    <property type="molecule type" value="Genomic_DNA"/>
</dbReference>
<comment type="subcellular location">
    <subcellularLocation>
        <location evidence="1">Cell outer membrane</location>
    </subcellularLocation>
</comment>
<dbReference type="Pfam" id="PF07676">
    <property type="entry name" value="PD40"/>
    <property type="match status" value="2"/>
</dbReference>
<evidence type="ECO:0000256" key="5">
    <source>
        <dbReference type="SAM" id="SignalP"/>
    </source>
</evidence>
<dbReference type="InterPro" id="IPR036737">
    <property type="entry name" value="OmpA-like_sf"/>
</dbReference>
<evidence type="ECO:0000313" key="8">
    <source>
        <dbReference type="Proteomes" id="UP000490060"/>
    </source>
</evidence>
<dbReference type="PANTHER" id="PTHR30329">
    <property type="entry name" value="STATOR ELEMENT OF FLAGELLAR MOTOR COMPLEX"/>
    <property type="match status" value="1"/>
</dbReference>
<dbReference type="AlphaFoldDB" id="A0A2I2MCT4"/>
<sequence>MKTKITFLLLFFLVISSFSQKKIADKFFENYAYIKAAEFYEKTVKKGDSSTYILTRLGDCYYNNSNSEKATKWYNLAAKTDKGLSNETIYKYAQSLRSAGSYKKADQWLKKLPNNKQGATKITYENLKTLNKDSVKVINLAINTRNSDFGAYVHNNKFIFASTKNKKGRVYKWNNEPYLDLYEATIDSTSKEDKKIKNVIPIKSSEVNTSFHESNIAITNDGKTMYFTRNNLTRRDKLDYDKKGTSHLKIFKATLVNGSWSNIKELSINDDVHSSGHPALSPDDKTLYFTSDRPGGYGLTDIYKTAILPNGSYGAPVNMGKNINTSGREMFPFVSKQYVFYFSSDGYQNLGFLDIFKSNLLKNNSSEVTNMGAPFNSRYDDFSFFINKDNKTGYFSSNRPKGKGHDDIYSFESYKCKQLIKGKTFNVKTDSILTNTLVELINNKGKVIKKSITGLDGAYSFEVDCNKKYALRGSKKDYKADFKKTTTTNTRNKEIVANLYLTPLIIDKEIVISPIFFDFDKSTIRPDAAFELEYVVKVLKNHPKMIIKIEAHTDSRGDDDYNETLSDKRAKSTRDYILSRDIDPSRIESAIGFGEKKLVNKCINNAICTEEEHQENRRSKFIIINNYK</sequence>
<dbReference type="GO" id="GO:0009279">
    <property type="term" value="C:cell outer membrane"/>
    <property type="evidence" value="ECO:0007669"/>
    <property type="project" value="UniProtKB-SubCell"/>
</dbReference>
<dbReference type="Proteomes" id="UP000490060">
    <property type="component" value="Unassembled WGS sequence"/>
</dbReference>
<feature type="chain" id="PRO_5014136605" description="OmpA-like domain-containing protein" evidence="5">
    <location>
        <begin position="22"/>
        <end position="628"/>
    </location>
</feature>
<dbReference type="CDD" id="cd07185">
    <property type="entry name" value="OmpA_C-like"/>
    <property type="match status" value="1"/>
</dbReference>
<dbReference type="PRINTS" id="PR01021">
    <property type="entry name" value="OMPADOMAIN"/>
</dbReference>
<dbReference type="Pfam" id="PF00691">
    <property type="entry name" value="OmpA"/>
    <property type="match status" value="1"/>
</dbReference>
<accession>A0A2I2MCT4</accession>
<evidence type="ECO:0000256" key="1">
    <source>
        <dbReference type="ARBA" id="ARBA00004442"/>
    </source>
</evidence>
<dbReference type="Gene3D" id="1.25.40.10">
    <property type="entry name" value="Tetratricopeptide repeat domain"/>
    <property type="match status" value="1"/>
</dbReference>